<dbReference type="EMBL" id="CT868241">
    <property type="protein sequence ID" value="CAK76581.1"/>
    <property type="molecule type" value="Genomic_DNA"/>
</dbReference>
<dbReference type="Proteomes" id="UP000000600">
    <property type="component" value="Unassembled WGS sequence"/>
</dbReference>
<dbReference type="InParanoid" id="A0D0L4"/>
<proteinExistence type="predicted"/>
<protein>
    <submittedName>
        <fullName evidence="1">Uncharacterized protein</fullName>
    </submittedName>
</protein>
<dbReference type="RefSeq" id="XP_001443978.1">
    <property type="nucleotide sequence ID" value="XM_001443941.1"/>
</dbReference>
<evidence type="ECO:0000313" key="2">
    <source>
        <dbReference type="Proteomes" id="UP000000600"/>
    </source>
</evidence>
<sequence length="184" mass="22343">MLRVFKAKTREYIKETIELSNLQFPWKFGGYDYCFHPRFPHEPKDGLLNGFTDWRRIINEEKLQLLTTEYFQKINDQQPLRLERIVEHSLMSQIYRELMRTINIRQNTILDALIFKFTTLKIFFVWEFIWVDKEISHQKSGISTKISTDMIFFVYGEKGHLQQIKQLFPFLLMSHLKLKDQLQF</sequence>
<accession>A0D0L4</accession>
<name>A0D0L4_PARTE</name>
<dbReference type="HOGENOM" id="CLU_1470922_0_0_1"/>
<keyword evidence="2" id="KW-1185">Reference proteome</keyword>
<evidence type="ECO:0000313" key="1">
    <source>
        <dbReference type="EMBL" id="CAK76581.1"/>
    </source>
</evidence>
<dbReference type="GeneID" id="5029762"/>
<reference evidence="1 2" key="1">
    <citation type="journal article" date="2006" name="Nature">
        <title>Global trends of whole-genome duplications revealed by the ciliate Paramecium tetraurelia.</title>
        <authorList>
            <consortium name="Genoscope"/>
            <person name="Aury J.-M."/>
            <person name="Jaillon O."/>
            <person name="Duret L."/>
            <person name="Noel B."/>
            <person name="Jubin C."/>
            <person name="Porcel B.M."/>
            <person name="Segurens B."/>
            <person name="Daubin V."/>
            <person name="Anthouard V."/>
            <person name="Aiach N."/>
            <person name="Arnaiz O."/>
            <person name="Billaut A."/>
            <person name="Beisson J."/>
            <person name="Blanc I."/>
            <person name="Bouhouche K."/>
            <person name="Camara F."/>
            <person name="Duharcourt S."/>
            <person name="Guigo R."/>
            <person name="Gogendeau D."/>
            <person name="Katinka M."/>
            <person name="Keller A.-M."/>
            <person name="Kissmehl R."/>
            <person name="Klotz C."/>
            <person name="Koll F."/>
            <person name="Le Moue A."/>
            <person name="Lepere C."/>
            <person name="Malinsky S."/>
            <person name="Nowacki M."/>
            <person name="Nowak J.K."/>
            <person name="Plattner H."/>
            <person name="Poulain J."/>
            <person name="Ruiz F."/>
            <person name="Serrano V."/>
            <person name="Zagulski M."/>
            <person name="Dessen P."/>
            <person name="Betermier M."/>
            <person name="Weissenbach J."/>
            <person name="Scarpelli C."/>
            <person name="Schachter V."/>
            <person name="Sperling L."/>
            <person name="Meyer E."/>
            <person name="Cohen J."/>
            <person name="Wincker P."/>
        </authorList>
    </citation>
    <scope>NUCLEOTIDE SEQUENCE [LARGE SCALE GENOMIC DNA]</scope>
    <source>
        <strain evidence="1 2">Stock d4-2</strain>
    </source>
</reference>
<gene>
    <name evidence="1" type="ORF">GSPATT00012133001</name>
</gene>
<dbReference type="OrthoDB" id="307800at2759"/>
<dbReference type="KEGG" id="ptm:GSPATT00012133001"/>
<organism evidence="1 2">
    <name type="scientific">Paramecium tetraurelia</name>
    <dbReference type="NCBI Taxonomy" id="5888"/>
    <lineage>
        <taxon>Eukaryota</taxon>
        <taxon>Sar</taxon>
        <taxon>Alveolata</taxon>
        <taxon>Ciliophora</taxon>
        <taxon>Intramacronucleata</taxon>
        <taxon>Oligohymenophorea</taxon>
        <taxon>Peniculida</taxon>
        <taxon>Parameciidae</taxon>
        <taxon>Paramecium</taxon>
    </lineage>
</organism>
<dbReference type="AlphaFoldDB" id="A0D0L4"/>